<dbReference type="AlphaFoldDB" id="D8U8K3"/>
<feature type="domain" description="Plastocyanin-like" evidence="6">
    <location>
        <begin position="326"/>
        <end position="437"/>
    </location>
</feature>
<dbReference type="STRING" id="3068.D8U8K3"/>
<dbReference type="Pfam" id="PF07731">
    <property type="entry name" value="Cu-oxidase_2"/>
    <property type="match status" value="1"/>
</dbReference>
<gene>
    <name evidence="7" type="ORF">VOLCADRAFT_95860</name>
</gene>
<dbReference type="eggNOG" id="KOG1263">
    <property type="taxonomic scope" value="Eukaryota"/>
</dbReference>
<reference evidence="7 8" key="1">
    <citation type="journal article" date="2010" name="Science">
        <title>Genomic analysis of organismal complexity in the multicellular green alga Volvox carteri.</title>
        <authorList>
            <person name="Prochnik S.E."/>
            <person name="Umen J."/>
            <person name="Nedelcu A.M."/>
            <person name="Hallmann A."/>
            <person name="Miller S.M."/>
            <person name="Nishii I."/>
            <person name="Ferris P."/>
            <person name="Kuo A."/>
            <person name="Mitros T."/>
            <person name="Fritz-Laylin L.K."/>
            <person name="Hellsten U."/>
            <person name="Chapman J."/>
            <person name="Simakov O."/>
            <person name="Rensing S.A."/>
            <person name="Terry A."/>
            <person name="Pangilinan J."/>
            <person name="Kapitonov V."/>
            <person name="Jurka J."/>
            <person name="Salamov A."/>
            <person name="Shapiro H."/>
            <person name="Schmutz J."/>
            <person name="Grimwood J."/>
            <person name="Lindquist E."/>
            <person name="Lucas S."/>
            <person name="Grigoriev I.V."/>
            <person name="Schmitt R."/>
            <person name="Kirk D."/>
            <person name="Rokhsar D.S."/>
        </authorList>
    </citation>
    <scope>NUCLEOTIDE SEQUENCE [LARGE SCALE GENOMIC DNA]</scope>
    <source>
        <strain evidence="8">f. Nagariensis / Eve</strain>
    </source>
</reference>
<dbReference type="PANTHER" id="PTHR11709:SF486">
    <property type="entry name" value="MULTICOPPER OXIDASE"/>
    <property type="match status" value="1"/>
</dbReference>
<dbReference type="PROSITE" id="PS00079">
    <property type="entry name" value="MULTICOPPER_OXIDASE1"/>
    <property type="match status" value="1"/>
</dbReference>
<keyword evidence="8" id="KW-1185">Reference proteome</keyword>
<name>D8U8K3_VOLCA</name>
<dbReference type="SUPFAM" id="SSF49503">
    <property type="entry name" value="Cupredoxins"/>
    <property type="match status" value="6"/>
</dbReference>
<evidence type="ECO:0000256" key="2">
    <source>
        <dbReference type="ARBA" id="ARBA00022723"/>
    </source>
</evidence>
<evidence type="ECO:0000259" key="6">
    <source>
        <dbReference type="Pfam" id="PF07732"/>
    </source>
</evidence>
<comment type="similarity">
    <text evidence="1">Belongs to the multicopper oxidase family.</text>
</comment>
<dbReference type="OrthoDB" id="2121828at2759"/>
<feature type="domain" description="Plastocyanin-like" evidence="5">
    <location>
        <begin position="129"/>
        <end position="230"/>
    </location>
</feature>
<dbReference type="EMBL" id="GL378368">
    <property type="protein sequence ID" value="EFJ43937.1"/>
    <property type="molecule type" value="Genomic_DNA"/>
</dbReference>
<evidence type="ECO:0000256" key="4">
    <source>
        <dbReference type="ARBA" id="ARBA00023008"/>
    </source>
</evidence>
<dbReference type="GO" id="GO:0005507">
    <property type="term" value="F:copper ion binding"/>
    <property type="evidence" value="ECO:0007669"/>
    <property type="project" value="InterPro"/>
</dbReference>
<dbReference type="PANTHER" id="PTHR11709">
    <property type="entry name" value="MULTI-COPPER OXIDASE"/>
    <property type="match status" value="1"/>
</dbReference>
<dbReference type="KEGG" id="vcn:VOLCADRAFT_95860"/>
<dbReference type="GeneID" id="9621752"/>
<evidence type="ECO:0000256" key="3">
    <source>
        <dbReference type="ARBA" id="ARBA00023002"/>
    </source>
</evidence>
<dbReference type="InterPro" id="IPR045087">
    <property type="entry name" value="Cu-oxidase_fam"/>
</dbReference>
<evidence type="ECO:0000313" key="7">
    <source>
        <dbReference type="EMBL" id="EFJ43937.1"/>
    </source>
</evidence>
<dbReference type="InterPro" id="IPR011706">
    <property type="entry name" value="Cu-oxidase_C"/>
</dbReference>
<evidence type="ECO:0000256" key="1">
    <source>
        <dbReference type="ARBA" id="ARBA00010609"/>
    </source>
</evidence>
<keyword evidence="3" id="KW-0560">Oxidoreductase</keyword>
<organism evidence="8">
    <name type="scientific">Volvox carteri f. nagariensis</name>
    <dbReference type="NCBI Taxonomy" id="3068"/>
    <lineage>
        <taxon>Eukaryota</taxon>
        <taxon>Viridiplantae</taxon>
        <taxon>Chlorophyta</taxon>
        <taxon>core chlorophytes</taxon>
        <taxon>Chlorophyceae</taxon>
        <taxon>CS clade</taxon>
        <taxon>Chlamydomonadales</taxon>
        <taxon>Volvocaceae</taxon>
        <taxon>Volvox</taxon>
    </lineage>
</organism>
<proteinExistence type="inferred from homology"/>
<dbReference type="InterPro" id="IPR033138">
    <property type="entry name" value="Cu_oxidase_CS"/>
</dbReference>
<dbReference type="GO" id="GO:0016491">
    <property type="term" value="F:oxidoreductase activity"/>
    <property type="evidence" value="ECO:0007669"/>
    <property type="project" value="UniProtKB-KW"/>
</dbReference>
<sequence length="906" mass="97421">MVPNGGLLPWDNTTSNCRTSATAINPYQPVTPGSTITYLWGVPSEAGPVGPNATISSRLWLYGSSVDPKLHDNAGLVGPIIVTGPGVAMEEDGRPSDVDRELVVLFQVVNEGSSAMLPYNSPALTSGVPYTNMAVNGYVWCNMPRDHLTLAVGERVRWHLASVGSNDSLHNYHWHGHTVEVNGHHMDEFTGIPGATYSADMKLDEPGIWMLHCHVDLHMDGGMVTLYTVQGDPAPFPAGGTERVYYVAAEEAEWSYTGADSLEMCGHTPKSSMGDMDASNFVEGPLAAGVKTRLGPKLIKTLYMEYTDDTFTVKKIRPLDDSYLGFVGPILRASVGDTIKVVLLNRASINISMHPHGLRYSKANEGAMYRDGTAANQKLDDAVQPNQAYTYLWQVPPRSGPGPRDPSSVVWMYHSHLNETAETYAGLVGAIIVTSPAKAFNSVSDPRPIDVDREVITFFSVTDEIASSNFMDNLRTRLGDGGALAADADTVDELRSDPGFQKHMLKHSINGFLFCSMPKLTFVQGDKVRMYAMALGSLRDMHTPNMGGPRFDYEEQHLDSVQMSPGSMITADVIMTSPGGGGGAAAAAGIGWGGMGWGGVGSGGLVNTTRPSGVTRKYYIQAEAVEWDYAPSGYKAYSDASFTVATRRPRITVGDILEIHLRNNLTDLPDYPVNIQMGGGLGELLGEDMCPKVAAGETCVYRWMIPASAGPGTADFSTTVYGYTSTVDVVSAPSAGLVGALVVAAPGVLQPSKLQPGAVVPAGVDLMIPLHWQMMDEEMSPYWDMNKQIAGVNETAINNEALIATYHEGNLKHAINGFLYCNLPGLNIPTGSTVRWLLVTYGSESDFHAPYFMGQATKVDMAGFSTLASLMPSVARVADMLAVAKGTWLLSCAVEDYYLLAEFTVA</sequence>
<keyword evidence="4" id="KW-0186">Copper</keyword>
<evidence type="ECO:0008006" key="9">
    <source>
        <dbReference type="Google" id="ProtNLM"/>
    </source>
</evidence>
<protein>
    <recommendedName>
        <fullName evidence="9">Multicopper ferroxidase</fullName>
    </recommendedName>
</protein>
<dbReference type="InterPro" id="IPR002355">
    <property type="entry name" value="Cu_oxidase_Cu_BS"/>
</dbReference>
<keyword evidence="2" id="KW-0479">Metal-binding</keyword>
<accession>D8U8K3</accession>
<evidence type="ECO:0000313" key="8">
    <source>
        <dbReference type="Proteomes" id="UP000001058"/>
    </source>
</evidence>
<dbReference type="PROSITE" id="PS00080">
    <property type="entry name" value="MULTICOPPER_OXIDASE2"/>
    <property type="match status" value="1"/>
</dbReference>
<evidence type="ECO:0000259" key="5">
    <source>
        <dbReference type="Pfam" id="PF07731"/>
    </source>
</evidence>
<dbReference type="InterPro" id="IPR008972">
    <property type="entry name" value="Cupredoxin"/>
</dbReference>
<dbReference type="RefSeq" id="XP_002954949.1">
    <property type="nucleotide sequence ID" value="XM_002954903.1"/>
</dbReference>
<dbReference type="Gene3D" id="2.60.40.420">
    <property type="entry name" value="Cupredoxins - blue copper proteins"/>
    <property type="match status" value="4"/>
</dbReference>
<dbReference type="Pfam" id="PF07732">
    <property type="entry name" value="Cu-oxidase_3"/>
    <property type="match status" value="1"/>
</dbReference>
<dbReference type="InterPro" id="IPR011707">
    <property type="entry name" value="Cu-oxidase-like_N"/>
</dbReference>
<dbReference type="InParanoid" id="D8U8K3"/>
<dbReference type="Proteomes" id="UP000001058">
    <property type="component" value="Unassembled WGS sequence"/>
</dbReference>
<dbReference type="FunFam" id="2.60.40.420:FF:000028">
    <property type="entry name" value="Ceruloplasmin"/>
    <property type="match status" value="1"/>
</dbReference>